<organism evidence="19 20">
    <name type="scientific">Cloeon dipterum</name>
    <dbReference type="NCBI Taxonomy" id="197152"/>
    <lineage>
        <taxon>Eukaryota</taxon>
        <taxon>Metazoa</taxon>
        <taxon>Ecdysozoa</taxon>
        <taxon>Arthropoda</taxon>
        <taxon>Hexapoda</taxon>
        <taxon>Insecta</taxon>
        <taxon>Pterygota</taxon>
        <taxon>Palaeoptera</taxon>
        <taxon>Ephemeroptera</taxon>
        <taxon>Pisciforma</taxon>
        <taxon>Baetidae</taxon>
        <taxon>Cloeon</taxon>
    </lineage>
</organism>
<dbReference type="SMART" id="SM00028">
    <property type="entry name" value="TPR"/>
    <property type="match status" value="3"/>
</dbReference>
<dbReference type="SUPFAM" id="SSF48452">
    <property type="entry name" value="TPR-like"/>
    <property type="match status" value="1"/>
</dbReference>
<feature type="transmembrane region" description="Helical" evidence="17">
    <location>
        <begin position="158"/>
        <end position="179"/>
    </location>
</feature>
<evidence type="ECO:0000256" key="12">
    <source>
        <dbReference type="ARBA" id="ARBA00022989"/>
    </source>
</evidence>
<dbReference type="PROSITE" id="PS50005">
    <property type="entry name" value="TPR"/>
    <property type="match status" value="2"/>
</dbReference>
<dbReference type="PANTHER" id="PTHR44809">
    <property type="match status" value="1"/>
</dbReference>
<evidence type="ECO:0000256" key="11">
    <source>
        <dbReference type="ARBA" id="ARBA00022824"/>
    </source>
</evidence>
<feature type="repeat" description="TPR" evidence="16">
    <location>
        <begin position="524"/>
        <end position="557"/>
    </location>
</feature>
<dbReference type="AlphaFoldDB" id="A0A8S1CWN7"/>
<feature type="transmembrane region" description="Helical" evidence="17">
    <location>
        <begin position="390"/>
        <end position="410"/>
    </location>
</feature>
<evidence type="ECO:0000313" key="19">
    <source>
        <dbReference type="EMBL" id="CAB3375830.1"/>
    </source>
</evidence>
<dbReference type="Proteomes" id="UP000494165">
    <property type="component" value="Unassembled WGS sequence"/>
</dbReference>
<dbReference type="Gene3D" id="1.25.40.10">
    <property type="entry name" value="Tetratricopeptide repeat domain"/>
    <property type="match status" value="1"/>
</dbReference>
<reference evidence="19 20" key="1">
    <citation type="submission" date="2020-04" db="EMBL/GenBank/DDBJ databases">
        <authorList>
            <person name="Alioto T."/>
            <person name="Alioto T."/>
            <person name="Gomez Garrido J."/>
        </authorList>
    </citation>
    <scope>NUCLEOTIDE SEQUENCE [LARGE SCALE GENOMIC DNA]</scope>
</reference>
<evidence type="ECO:0000256" key="1">
    <source>
        <dbReference type="ARBA" id="ARBA00003582"/>
    </source>
</evidence>
<evidence type="ECO:0000256" key="6">
    <source>
        <dbReference type="ARBA" id="ARBA00012839"/>
    </source>
</evidence>
<keyword evidence="10 16" id="KW-0802">TPR repeat</keyword>
<dbReference type="InterPro" id="IPR052943">
    <property type="entry name" value="TMTC_O-mannosyl-trnsfr"/>
</dbReference>
<dbReference type="InterPro" id="IPR019734">
    <property type="entry name" value="TPR_rpt"/>
</dbReference>
<dbReference type="EC" id="2.4.1.109" evidence="6"/>
<dbReference type="OrthoDB" id="1658288at2759"/>
<dbReference type="Pfam" id="PF08409">
    <property type="entry name" value="TMTC_DUF1736"/>
    <property type="match status" value="1"/>
</dbReference>
<evidence type="ECO:0000259" key="18">
    <source>
        <dbReference type="Pfam" id="PF08409"/>
    </source>
</evidence>
<accession>A0A8S1CWN7</accession>
<dbReference type="GO" id="GO:0005783">
    <property type="term" value="C:endoplasmic reticulum"/>
    <property type="evidence" value="ECO:0007669"/>
    <property type="project" value="UniProtKB-SubCell"/>
</dbReference>
<keyword evidence="7" id="KW-0808">Transferase</keyword>
<keyword evidence="8 17" id="KW-0812">Transmembrane</keyword>
<feature type="repeat" description="TPR" evidence="16">
    <location>
        <begin position="459"/>
        <end position="492"/>
    </location>
</feature>
<sequence length="659" mass="74265">MRQPAERRRTQVASGHSDPAGGQIYFSVAAIALSCYANSLGGDFVHDDVPAVLQNRDVLGLTGLSELFVNDFWGTRMSDPNSHKSYRPLTVLTFRANYILSGLEPYWFHAWNVVLHTMAAVLFTRVCVVVAGLRPQFAAIAGALFAAHPVHTEAVSGIVGRADVLACVLFLLSFLAYHGKPEMEDCQISTVGLWTSVFFGALAMLSKEIGVTVILVNLLYDLYRSWPFVKRSIFCLQWNKETVQFARRAARILISLCFLLAIRLALLQGTWPRFSIQDNPAAFHPSRQVRFLTFCYLAAYNCWLILCPWSLSHDWQMGSLPLITSVADSRNLATILLLGFCVALIYRSICDFEQQKQTPLILGCLFLVMPFLPATNLIITVGFVVAERVLFIPSLGFLILVVYGVQLVWSSLIRHRWLLMSGGCLLLLIFCGRTVVRNNDWTSREALIKSGLKAVPHNAKMHYNLANLLKDKEQYDEAVFHYQQALRLWPAYASAHNNMGTLMSIPEQAKVHFLEAIKHSPDHVHAHYNLGQIYKLENRTADAVQMLRRCVKLVKEQSSKHHSNAVENILQHIMRLQPKNPDNIVEFARWMHVIGHEWKALVNHQNVLSMIPHHRDSVMGIAIALRSRGHAARAIRLAQRVALNRRGSSRVCSKAMKAC</sequence>
<feature type="transmembrane region" description="Helical" evidence="17">
    <location>
        <begin position="291"/>
        <end position="311"/>
    </location>
</feature>
<comment type="similarity">
    <text evidence="5">Belongs to the TMTC family.</text>
</comment>
<evidence type="ECO:0000256" key="16">
    <source>
        <dbReference type="PROSITE-ProRule" id="PRU00339"/>
    </source>
</evidence>
<name>A0A8S1CWN7_9INSE</name>
<dbReference type="GO" id="GO:0004169">
    <property type="term" value="F:dolichyl-phosphate-mannose-protein mannosyltransferase activity"/>
    <property type="evidence" value="ECO:0007669"/>
    <property type="project" value="UniProtKB-EC"/>
</dbReference>
<comment type="catalytic activity">
    <reaction evidence="15">
        <text>a di-trans,poly-cis-dolichyl beta-D-mannosyl phosphate + L-seryl-[protein] = 3-O-(alpha-D-mannosyl)-L-seryl-[protein] + a di-trans,poly-cis-dolichyl phosphate + H(+)</text>
        <dbReference type="Rhea" id="RHEA:17377"/>
        <dbReference type="Rhea" id="RHEA-COMP:9863"/>
        <dbReference type="Rhea" id="RHEA-COMP:13546"/>
        <dbReference type="Rhea" id="RHEA-COMP:19498"/>
        <dbReference type="Rhea" id="RHEA-COMP:19501"/>
        <dbReference type="ChEBI" id="CHEBI:15378"/>
        <dbReference type="ChEBI" id="CHEBI:29999"/>
        <dbReference type="ChEBI" id="CHEBI:57683"/>
        <dbReference type="ChEBI" id="CHEBI:58211"/>
        <dbReference type="ChEBI" id="CHEBI:137321"/>
        <dbReference type="EC" id="2.4.1.109"/>
    </reaction>
</comment>
<comment type="catalytic activity">
    <reaction evidence="14">
        <text>a di-trans,poly-cis-dolichyl beta-D-mannosyl phosphate + L-threonyl-[protein] = 3-O-(alpha-D-mannosyl)-L-threonyl-[protein] + a di-trans,poly-cis-dolichyl phosphate + H(+)</text>
        <dbReference type="Rhea" id="RHEA:53396"/>
        <dbReference type="Rhea" id="RHEA-COMP:11060"/>
        <dbReference type="Rhea" id="RHEA-COMP:13547"/>
        <dbReference type="Rhea" id="RHEA-COMP:19498"/>
        <dbReference type="Rhea" id="RHEA-COMP:19501"/>
        <dbReference type="ChEBI" id="CHEBI:15378"/>
        <dbReference type="ChEBI" id="CHEBI:30013"/>
        <dbReference type="ChEBI" id="CHEBI:57683"/>
        <dbReference type="ChEBI" id="CHEBI:58211"/>
        <dbReference type="ChEBI" id="CHEBI:137323"/>
        <dbReference type="EC" id="2.4.1.109"/>
    </reaction>
</comment>
<dbReference type="InterPro" id="IPR011990">
    <property type="entry name" value="TPR-like_helical_dom_sf"/>
</dbReference>
<dbReference type="GO" id="GO:0016020">
    <property type="term" value="C:membrane"/>
    <property type="evidence" value="ECO:0007669"/>
    <property type="project" value="UniProtKB-SubCell"/>
</dbReference>
<evidence type="ECO:0000256" key="5">
    <source>
        <dbReference type="ARBA" id="ARBA00007882"/>
    </source>
</evidence>
<comment type="function">
    <text evidence="1">Transfers mannosyl residues to the hydroxyl group of serine or threonine residues.</text>
</comment>
<feature type="transmembrane region" description="Helical" evidence="17">
    <location>
        <begin position="417"/>
        <end position="436"/>
    </location>
</feature>
<evidence type="ECO:0000313" key="20">
    <source>
        <dbReference type="Proteomes" id="UP000494165"/>
    </source>
</evidence>
<evidence type="ECO:0000256" key="15">
    <source>
        <dbReference type="ARBA" id="ARBA00045102"/>
    </source>
</evidence>
<protein>
    <recommendedName>
        <fullName evidence="6">dolichyl-phosphate-mannose--protein mannosyltransferase</fullName>
        <ecNumber evidence="6">2.4.1.109</ecNumber>
    </recommendedName>
</protein>
<evidence type="ECO:0000256" key="3">
    <source>
        <dbReference type="ARBA" id="ARBA00004240"/>
    </source>
</evidence>
<feature type="transmembrane region" description="Helical" evidence="17">
    <location>
        <begin position="331"/>
        <end position="349"/>
    </location>
</feature>
<proteinExistence type="inferred from homology"/>
<evidence type="ECO:0000256" key="9">
    <source>
        <dbReference type="ARBA" id="ARBA00022737"/>
    </source>
</evidence>
<comment type="pathway">
    <text evidence="4">Protein modification; protein glycosylation.</text>
</comment>
<comment type="subcellular location">
    <subcellularLocation>
        <location evidence="3">Endoplasmic reticulum</location>
    </subcellularLocation>
    <subcellularLocation>
        <location evidence="2">Membrane</location>
        <topology evidence="2">Multi-pass membrane protein</topology>
    </subcellularLocation>
</comment>
<evidence type="ECO:0000256" key="4">
    <source>
        <dbReference type="ARBA" id="ARBA00004922"/>
    </source>
</evidence>
<evidence type="ECO:0000256" key="8">
    <source>
        <dbReference type="ARBA" id="ARBA00022692"/>
    </source>
</evidence>
<dbReference type="EMBL" id="CADEPI010000119">
    <property type="protein sequence ID" value="CAB3375830.1"/>
    <property type="molecule type" value="Genomic_DNA"/>
</dbReference>
<keyword evidence="9" id="KW-0677">Repeat</keyword>
<keyword evidence="20" id="KW-1185">Reference proteome</keyword>
<feature type="transmembrane region" description="Helical" evidence="17">
    <location>
        <begin position="122"/>
        <end position="146"/>
    </location>
</feature>
<gene>
    <name evidence="19" type="ORF">CLODIP_2_CD13875</name>
</gene>
<evidence type="ECO:0000256" key="2">
    <source>
        <dbReference type="ARBA" id="ARBA00004141"/>
    </source>
</evidence>
<keyword evidence="13 17" id="KW-0472">Membrane</keyword>
<keyword evidence="12 17" id="KW-1133">Transmembrane helix</keyword>
<feature type="transmembrane region" description="Helical" evidence="17">
    <location>
        <begin position="191"/>
        <end position="220"/>
    </location>
</feature>
<evidence type="ECO:0000256" key="10">
    <source>
        <dbReference type="ARBA" id="ARBA00022803"/>
    </source>
</evidence>
<dbReference type="PANTHER" id="PTHR44809:SF1">
    <property type="entry name" value="PROTEIN O-MANNOSYL-TRANSFERASE TMTC1"/>
    <property type="match status" value="1"/>
</dbReference>
<dbReference type="PROSITE" id="PS51257">
    <property type="entry name" value="PROKAR_LIPOPROTEIN"/>
    <property type="match status" value="1"/>
</dbReference>
<comment type="caution">
    <text evidence="19">The sequence shown here is derived from an EMBL/GenBank/DDBJ whole genome shotgun (WGS) entry which is preliminary data.</text>
</comment>
<evidence type="ECO:0000256" key="13">
    <source>
        <dbReference type="ARBA" id="ARBA00023136"/>
    </source>
</evidence>
<dbReference type="InterPro" id="IPR013618">
    <property type="entry name" value="TMTC_DUF1736"/>
</dbReference>
<feature type="transmembrane region" description="Helical" evidence="17">
    <location>
        <begin position="361"/>
        <end position="384"/>
    </location>
</feature>
<evidence type="ECO:0000256" key="14">
    <source>
        <dbReference type="ARBA" id="ARBA00045085"/>
    </source>
</evidence>
<keyword evidence="11" id="KW-0256">Endoplasmic reticulum</keyword>
<evidence type="ECO:0000256" key="7">
    <source>
        <dbReference type="ARBA" id="ARBA00022679"/>
    </source>
</evidence>
<feature type="domain" description="DUF1736" evidence="18">
    <location>
        <begin position="269"/>
        <end position="341"/>
    </location>
</feature>
<dbReference type="Pfam" id="PF13431">
    <property type="entry name" value="TPR_17"/>
    <property type="match status" value="1"/>
</dbReference>
<dbReference type="Pfam" id="PF13414">
    <property type="entry name" value="TPR_11"/>
    <property type="match status" value="1"/>
</dbReference>
<evidence type="ECO:0000256" key="17">
    <source>
        <dbReference type="SAM" id="Phobius"/>
    </source>
</evidence>
<feature type="transmembrane region" description="Helical" evidence="17">
    <location>
        <begin position="249"/>
        <end position="271"/>
    </location>
</feature>